<gene>
    <name evidence="1" type="ORF">M5K25_020605</name>
</gene>
<evidence type="ECO:0000313" key="1">
    <source>
        <dbReference type="EMBL" id="KAL0909714.1"/>
    </source>
</evidence>
<sequence>MEIFFSYTGPFLKSPDSRPPLSCGRLYPLSRHRYRPQVLAGHPHAAALHVATAQLGVRSKSSPLPFTPSTTKSQPLLRSRCRPTPLIVALSAGIAQENEGEGAVIFHSRII</sequence>
<name>A0ABD0UAD5_DENTH</name>
<keyword evidence="2" id="KW-1185">Reference proteome</keyword>
<dbReference type="EMBL" id="JANQDX010000016">
    <property type="protein sequence ID" value="KAL0909714.1"/>
    <property type="molecule type" value="Genomic_DNA"/>
</dbReference>
<evidence type="ECO:0000313" key="2">
    <source>
        <dbReference type="Proteomes" id="UP001552299"/>
    </source>
</evidence>
<reference evidence="1 2" key="1">
    <citation type="journal article" date="2024" name="Plant Biotechnol. J.">
        <title>Dendrobium thyrsiflorum genome and its molecular insights into genes involved in important horticultural traits.</title>
        <authorList>
            <person name="Chen B."/>
            <person name="Wang J.Y."/>
            <person name="Zheng P.J."/>
            <person name="Li K.L."/>
            <person name="Liang Y.M."/>
            <person name="Chen X.F."/>
            <person name="Zhang C."/>
            <person name="Zhao X."/>
            <person name="He X."/>
            <person name="Zhang G.Q."/>
            <person name="Liu Z.J."/>
            <person name="Xu Q."/>
        </authorList>
    </citation>
    <scope>NUCLEOTIDE SEQUENCE [LARGE SCALE GENOMIC DNA]</scope>
    <source>
        <strain evidence="1">GZMU011</strain>
    </source>
</reference>
<dbReference type="Proteomes" id="UP001552299">
    <property type="component" value="Unassembled WGS sequence"/>
</dbReference>
<proteinExistence type="predicted"/>
<comment type="caution">
    <text evidence="1">The sequence shown here is derived from an EMBL/GenBank/DDBJ whole genome shotgun (WGS) entry which is preliminary data.</text>
</comment>
<organism evidence="1 2">
    <name type="scientific">Dendrobium thyrsiflorum</name>
    <name type="common">Pinecone-like raceme dendrobium</name>
    <name type="synonym">Orchid</name>
    <dbReference type="NCBI Taxonomy" id="117978"/>
    <lineage>
        <taxon>Eukaryota</taxon>
        <taxon>Viridiplantae</taxon>
        <taxon>Streptophyta</taxon>
        <taxon>Embryophyta</taxon>
        <taxon>Tracheophyta</taxon>
        <taxon>Spermatophyta</taxon>
        <taxon>Magnoliopsida</taxon>
        <taxon>Liliopsida</taxon>
        <taxon>Asparagales</taxon>
        <taxon>Orchidaceae</taxon>
        <taxon>Epidendroideae</taxon>
        <taxon>Malaxideae</taxon>
        <taxon>Dendrobiinae</taxon>
        <taxon>Dendrobium</taxon>
    </lineage>
</organism>
<protein>
    <submittedName>
        <fullName evidence="1">Uncharacterized protein</fullName>
    </submittedName>
</protein>
<dbReference type="AlphaFoldDB" id="A0ABD0UAD5"/>
<accession>A0ABD0UAD5</accession>